<accession>T2J0H7</accession>
<reference evidence="1 2" key="1">
    <citation type="submission" date="2013-01" db="EMBL/GenBank/DDBJ databases">
        <authorList>
            <person name="Bench S."/>
        </authorList>
    </citation>
    <scope>NUCLEOTIDE SEQUENCE [LARGE SCALE GENOMIC DNA]</scope>
    <source>
        <strain evidence="1 2">WH 0005</strain>
    </source>
</reference>
<dbReference type="Proteomes" id="UP000017981">
    <property type="component" value="Unassembled WGS sequence"/>
</dbReference>
<name>T2J0H7_CROWT</name>
<gene>
    <name evidence="1" type="ORF">CWATWH0005_2310</name>
</gene>
<dbReference type="EMBL" id="CAQL01001217">
    <property type="protein sequence ID" value="CCQ59356.1"/>
    <property type="molecule type" value="Genomic_DNA"/>
</dbReference>
<protein>
    <submittedName>
        <fullName evidence="1">Uncharacterized protein</fullName>
    </submittedName>
</protein>
<sequence length="62" mass="6496">MGFLRFLTVVGLFFDPSGLEIVGFWGLSLGLGGLFLPAFLAGLTLFLPSGEGLFLVGLVTGF</sequence>
<evidence type="ECO:0000313" key="1">
    <source>
        <dbReference type="EMBL" id="CCQ59356.1"/>
    </source>
</evidence>
<reference evidence="1 2" key="2">
    <citation type="submission" date="2013-09" db="EMBL/GenBank/DDBJ databases">
        <title>Whole genome comparison of six Crocosphaera watsonii strains with differing phenotypes.</title>
        <authorList>
            <person name="Bench S.R."/>
            <person name="Heller P."/>
            <person name="Frank I."/>
            <person name="Arciniega M."/>
            <person name="Shilova I.N."/>
            <person name="Zehr J.P."/>
        </authorList>
    </citation>
    <scope>NUCLEOTIDE SEQUENCE [LARGE SCALE GENOMIC DNA]</scope>
    <source>
        <strain evidence="1 2">WH 0005</strain>
    </source>
</reference>
<proteinExistence type="predicted"/>
<organism evidence="1 2">
    <name type="scientific">Crocosphaera watsonii WH 0005</name>
    <dbReference type="NCBI Taxonomy" id="423472"/>
    <lineage>
        <taxon>Bacteria</taxon>
        <taxon>Bacillati</taxon>
        <taxon>Cyanobacteriota</taxon>
        <taxon>Cyanophyceae</taxon>
        <taxon>Oscillatoriophycideae</taxon>
        <taxon>Chroococcales</taxon>
        <taxon>Aphanothecaceae</taxon>
        <taxon>Crocosphaera</taxon>
    </lineage>
</organism>
<comment type="caution">
    <text evidence="1">The sequence shown here is derived from an EMBL/GenBank/DDBJ whole genome shotgun (WGS) entry which is preliminary data.</text>
</comment>
<evidence type="ECO:0000313" key="2">
    <source>
        <dbReference type="Proteomes" id="UP000017981"/>
    </source>
</evidence>
<dbReference type="AlphaFoldDB" id="T2J0H7"/>